<evidence type="ECO:0000313" key="17">
    <source>
        <dbReference type="Proteomes" id="UP000311919"/>
    </source>
</evidence>
<evidence type="ECO:0000256" key="1">
    <source>
        <dbReference type="ARBA" id="ARBA00004123"/>
    </source>
</evidence>
<keyword evidence="9" id="KW-0804">Transcription</keyword>
<feature type="compositionally biased region" description="Basic and acidic residues" evidence="12">
    <location>
        <begin position="1765"/>
        <end position="1796"/>
    </location>
</feature>
<evidence type="ECO:0000256" key="8">
    <source>
        <dbReference type="ARBA" id="ARBA00023015"/>
    </source>
</evidence>
<dbReference type="Pfam" id="PF00076">
    <property type="entry name" value="RRM_1"/>
    <property type="match status" value="1"/>
</dbReference>
<sequence length="1835" mass="207746">MTTILDIFGSSNDDCTASTNEIYQFPLMSCSPNCNTDHLSSKNDLFISESVQDESFQRSPSSFKTPSKEISSPGSFELPSMPSDKSSSRDFWDGNCSVNFLVSSDFTDTDRSNSACSLSPCQQPIGHCLHSNDECSLLCSDQILEGAFYRSVHTDINHDTRDISHPFPTAFTDTQVTQDTSFQTSCSSNKNFSFSNFTCNNLDNTCSFLYKNDNKFCRPDFQHLRETYAQSAVVTTFDSPSTVCCVKTNYSFTEVTEQPTIVNHSTNYLNSKCCTRTFDSIARFDSKHFDQSSQNVYNYLQDRKTVPRIPCTFVPCSNESEFVHKKIDIQFPNVINTIVPPVYPVKEIDSSMSRIKPSSMKKIPLNTHSNLSNLAPNTNRIHVDPKRSSPNHNYYIHKTPVTSTNYSVINLFKESIPNHDPLKNNNKTSPQNLDLRHQSKCNEINSVTKTNCFTITECQDSFVSKYKRKNSKVLVRGGKRRKSLDCKFHDSVSNHPITNVLLRSQDASRFLQDPLLRPSFYLYAPIPSPQFTHNRFSANSADNVDAHGQKYFRFPLSLSKPDGKQISDKIILQFLSGRFDSEEKADYLNHENFLVDAYRRTLNRNSHPTYLSASPVSQVSPLDLLTHHTHDVYTTGCVTPPLHSTVSDRSQFPQSGLNTSQNNQKYREEVMLFDQLNSKKSSTCSYCKMQIILPQKAIATKFQDKDSCLSLCSSSCLARLKQQGPNGSTSFLSNANNLDIPFTIISTDESQPLTVFLVKNSHKRIKQASKRLPSLDLKASHRRNIETTADGVSFGVSCTVKRWCNIRWRRHIDRLPVCSFRVHPTSFDYPIFQKGLMQEVSYSDTRVCHLCRQVGDGPNDVTSRLLNYNGDKWLHLNCILWCYETYETVSGSLMGVSCSSAKALKSLCTYCENLGAGLPCFDLDCQAVYHLPCAHKINCSFHPDRGMYCPLHRKAANNISQLDSLAVERRVYISRDEDSLVEKIISDEDHFSSIQNAMEPRLKLRIGTLILHRIGQLLPEQLASGVFHTPNFIYPVGYWSSRIYWSFRHVGQRCRYDCRIEDAIQLGDVNQSLTNLTLVKFTVEVIEPNEDKIFFEDSTCDGVWRKIINRINLSRKCSSFFRILQDNIQGEMLFGLTEPHIIRAIESLPGVDRLRNYLFKFGKLQLIQEMPLAINPTGSARSEPKLRTYIRRKSPGEINVYPCITHNHVILETPGHSHSSDIGSPTYLNSLSPSVTSKSQQYRRLRWDWKTNVVLARSRIQGLGLYAARDINKSTFIIEYLGEVIRNEVANRRERLYESQNRGTYMFRVDDDWIVDATMSGGLARYINHSCDPNCTAEILHCDNSNHIVIIANKNIEKGDELTYDYKFDLEEDRWDRIPCLCGEAMPDLSSSKSSTKTLIPTKKDLTKNTDKVSQSSSSKQRERKYSHPKITRSPPRRRARRSHTSTSSSSESSSSSSDSDSNDSSASDSSNSSKGSKKSNIVSAPNAKSNNERSHPSSQSTSIHSKVSDKTLQVPHKLSESGDSKKKGVTGLTSKDDSSKSEGNLKSSSTDHLKAPDASGVTGSMLTSSIQESDDKATEASRSKNRDKTSLNVLKTNRENNLEKPLNDNTATSDNRFTRVLIEKLTKNITKVHIQEIFSVWGEIHTVDLPPDRIHPEFNRGYGYVEYIDPKSASDAVNFMNGGQIDGQEVRVSEVHSRTTHLGDHGGRADERTGYHKRAHESSKHDRERSHNREGRNLKTLNDSTEHNRTKESSSKRNSAHNNRTHDRQDHSRIGERKRDRERPRGGRSDDFDKIKRIRRGSSGSPFASHSTDRPRSPLTGSHYRRPSEFTVFI</sequence>
<dbReference type="OrthoDB" id="308383at2759"/>
<dbReference type="STRING" id="6182.A0A4Z2D6Y7"/>
<feature type="compositionally biased region" description="Basic residues" evidence="12">
    <location>
        <begin position="1427"/>
        <end position="1444"/>
    </location>
</feature>
<dbReference type="SMART" id="SM00542">
    <property type="entry name" value="FYRC"/>
    <property type="match status" value="1"/>
</dbReference>
<reference evidence="16 17" key="1">
    <citation type="submission" date="2019-03" db="EMBL/GenBank/DDBJ databases">
        <title>An improved genome assembly of the fluke Schistosoma japonicum.</title>
        <authorList>
            <person name="Hu W."/>
            <person name="Luo F."/>
            <person name="Yin M."/>
            <person name="Mo X."/>
            <person name="Sun C."/>
            <person name="Wu Q."/>
            <person name="Zhu B."/>
            <person name="Xiang M."/>
            <person name="Wang J."/>
            <person name="Wang Y."/>
            <person name="Zhang T."/>
            <person name="Xu B."/>
            <person name="Zheng H."/>
            <person name="Feng Z."/>
        </authorList>
    </citation>
    <scope>NUCLEOTIDE SEQUENCE [LARGE SCALE GENOMIC DNA]</scope>
    <source>
        <strain evidence="16">HuSjv2</strain>
        <tissue evidence="16">Worms</tissue>
    </source>
</reference>
<dbReference type="InterPro" id="IPR003888">
    <property type="entry name" value="FYrich_N"/>
</dbReference>
<dbReference type="PROSITE" id="PS51542">
    <property type="entry name" value="FYRN"/>
    <property type="match status" value="1"/>
</dbReference>
<feature type="compositionally biased region" description="Basic and acidic residues" evidence="12">
    <location>
        <begin position="1574"/>
        <end position="1590"/>
    </location>
</feature>
<keyword evidence="10" id="KW-0539">Nucleus</keyword>
<keyword evidence="6" id="KW-0862">Zinc</keyword>
<dbReference type="Pfam" id="PF13832">
    <property type="entry name" value="zf-HC5HC2H_2"/>
    <property type="match status" value="1"/>
</dbReference>
<feature type="domain" description="RRM" evidence="13">
    <location>
        <begin position="1619"/>
        <end position="1698"/>
    </location>
</feature>
<dbReference type="SMART" id="SM00746">
    <property type="entry name" value="TRASH"/>
    <property type="match status" value="1"/>
</dbReference>
<name>A0A4Z2D6Y7_SCHJA</name>
<protein>
    <submittedName>
        <fullName evidence="16">Histone-lysine N-methyltransferase 2C</fullName>
    </submittedName>
</protein>
<evidence type="ECO:0000259" key="14">
    <source>
        <dbReference type="PROSITE" id="PS50280"/>
    </source>
</evidence>
<keyword evidence="11" id="KW-0694">RNA-binding</keyword>
<dbReference type="InterPro" id="IPR012677">
    <property type="entry name" value="Nucleotide-bd_a/b_plait_sf"/>
</dbReference>
<dbReference type="SMART" id="SM00360">
    <property type="entry name" value="RRM"/>
    <property type="match status" value="1"/>
</dbReference>
<dbReference type="InterPro" id="IPR003889">
    <property type="entry name" value="FYrich_C"/>
</dbReference>
<dbReference type="InterPro" id="IPR013083">
    <property type="entry name" value="Znf_RING/FYVE/PHD"/>
</dbReference>
<keyword evidence="7" id="KW-0156">Chromatin regulator</keyword>
<dbReference type="Pfam" id="PF05965">
    <property type="entry name" value="FYRC"/>
    <property type="match status" value="1"/>
</dbReference>
<dbReference type="SMART" id="SM00317">
    <property type="entry name" value="SET"/>
    <property type="match status" value="1"/>
</dbReference>
<feature type="region of interest" description="Disordered" evidence="12">
    <location>
        <begin position="1387"/>
        <end position="1611"/>
    </location>
</feature>
<evidence type="ECO:0000256" key="10">
    <source>
        <dbReference type="ARBA" id="ARBA00023242"/>
    </source>
</evidence>
<feature type="domain" description="SET" evidence="14">
    <location>
        <begin position="1251"/>
        <end position="1367"/>
    </location>
</feature>
<gene>
    <name evidence="16" type="ORF">EWB00_003890</name>
</gene>
<dbReference type="PROSITE" id="PS50102">
    <property type="entry name" value="RRM"/>
    <property type="match status" value="1"/>
</dbReference>
<feature type="compositionally biased region" description="Low complexity" evidence="12">
    <location>
        <begin position="1497"/>
        <end position="1506"/>
    </location>
</feature>
<dbReference type="InterPro" id="IPR001214">
    <property type="entry name" value="SET_dom"/>
</dbReference>
<evidence type="ECO:0000256" key="6">
    <source>
        <dbReference type="ARBA" id="ARBA00022833"/>
    </source>
</evidence>
<organism evidence="16 17">
    <name type="scientific">Schistosoma japonicum</name>
    <name type="common">Blood fluke</name>
    <dbReference type="NCBI Taxonomy" id="6182"/>
    <lineage>
        <taxon>Eukaryota</taxon>
        <taxon>Metazoa</taxon>
        <taxon>Spiralia</taxon>
        <taxon>Lophotrochozoa</taxon>
        <taxon>Platyhelminthes</taxon>
        <taxon>Trematoda</taxon>
        <taxon>Digenea</taxon>
        <taxon>Strigeidida</taxon>
        <taxon>Schistosomatoidea</taxon>
        <taxon>Schistosomatidae</taxon>
        <taxon>Schistosoma</taxon>
    </lineage>
</organism>
<dbReference type="CDD" id="cd19171">
    <property type="entry name" value="SET_KMT2C_2D"/>
    <property type="match status" value="1"/>
</dbReference>
<dbReference type="PROSITE" id="PS51543">
    <property type="entry name" value="FYRC"/>
    <property type="match status" value="1"/>
</dbReference>
<dbReference type="Pfam" id="PF05964">
    <property type="entry name" value="FYRN"/>
    <property type="match status" value="1"/>
</dbReference>
<feature type="domain" description="PHD-type" evidence="15">
    <location>
        <begin position="845"/>
        <end position="953"/>
    </location>
</feature>
<feature type="compositionally biased region" description="Polar residues" evidence="12">
    <location>
        <begin position="57"/>
        <end position="74"/>
    </location>
</feature>
<feature type="compositionally biased region" description="Basic and acidic residues" evidence="12">
    <location>
        <begin position="1402"/>
        <end position="1411"/>
    </location>
</feature>
<dbReference type="GO" id="GO:0008270">
    <property type="term" value="F:zinc ion binding"/>
    <property type="evidence" value="ECO:0007669"/>
    <property type="project" value="UniProtKB-KW"/>
</dbReference>
<dbReference type="SMART" id="SM00541">
    <property type="entry name" value="FYRN"/>
    <property type="match status" value="1"/>
</dbReference>
<dbReference type="InterPro" id="IPR035979">
    <property type="entry name" value="RBD_domain_sf"/>
</dbReference>
<dbReference type="Gene3D" id="3.30.40.10">
    <property type="entry name" value="Zinc/RING finger domain, C3HC4 (zinc finger)"/>
    <property type="match status" value="1"/>
</dbReference>
<dbReference type="EMBL" id="SKCS01000246">
    <property type="protein sequence ID" value="TNN12244.1"/>
    <property type="molecule type" value="Genomic_DNA"/>
</dbReference>
<evidence type="ECO:0000259" key="15">
    <source>
        <dbReference type="PROSITE" id="PS51805"/>
    </source>
</evidence>
<dbReference type="GO" id="GO:0044666">
    <property type="term" value="C:MLL3/4 complex"/>
    <property type="evidence" value="ECO:0007669"/>
    <property type="project" value="TreeGrafter"/>
</dbReference>
<dbReference type="InterPro" id="IPR046341">
    <property type="entry name" value="SET_dom_sf"/>
</dbReference>
<keyword evidence="3" id="KW-0479">Metal-binding</keyword>
<keyword evidence="16" id="KW-0808">Transferase</keyword>
<dbReference type="Gene3D" id="2.170.270.10">
    <property type="entry name" value="SET domain"/>
    <property type="match status" value="1"/>
</dbReference>
<dbReference type="CDD" id="cd12365">
    <property type="entry name" value="RRM_RNPS1"/>
    <property type="match status" value="1"/>
</dbReference>
<evidence type="ECO:0000256" key="7">
    <source>
        <dbReference type="ARBA" id="ARBA00022853"/>
    </source>
</evidence>
<dbReference type="InterPro" id="IPR034201">
    <property type="entry name" value="RNPS1_RRM"/>
</dbReference>
<dbReference type="PANTHER" id="PTHR45888">
    <property type="entry name" value="HL01030P-RELATED"/>
    <property type="match status" value="1"/>
</dbReference>
<keyword evidence="17" id="KW-1185">Reference proteome</keyword>
<dbReference type="InterPro" id="IPR034732">
    <property type="entry name" value="EPHD"/>
</dbReference>
<dbReference type="GO" id="GO:0003713">
    <property type="term" value="F:transcription coactivator activity"/>
    <property type="evidence" value="ECO:0007669"/>
    <property type="project" value="TreeGrafter"/>
</dbReference>
<evidence type="ECO:0000256" key="4">
    <source>
        <dbReference type="ARBA" id="ARBA00022737"/>
    </source>
</evidence>
<dbReference type="SUPFAM" id="SSF54928">
    <property type="entry name" value="RNA-binding domain, RBD"/>
    <property type="match status" value="1"/>
</dbReference>
<feature type="compositionally biased region" description="Basic and acidic residues" evidence="12">
    <location>
        <begin position="1689"/>
        <end position="1738"/>
    </location>
</feature>
<evidence type="ECO:0000256" key="11">
    <source>
        <dbReference type="PROSITE-ProRule" id="PRU00176"/>
    </source>
</evidence>
<feature type="compositionally biased region" description="Low complexity" evidence="12">
    <location>
        <begin position="1446"/>
        <end position="1481"/>
    </location>
</feature>
<dbReference type="InterPro" id="IPR011017">
    <property type="entry name" value="TRASH_dom"/>
</dbReference>
<feature type="region of interest" description="Disordered" evidence="12">
    <location>
        <begin position="1689"/>
        <end position="1835"/>
    </location>
</feature>
<comment type="caution">
    <text evidence="16">The sequence shown here is derived from an EMBL/GenBank/DDBJ whole genome shotgun (WGS) entry which is preliminary data.</text>
</comment>
<feature type="region of interest" description="Disordered" evidence="12">
    <location>
        <begin position="57"/>
        <end position="83"/>
    </location>
</feature>
<feature type="compositionally biased region" description="Low complexity" evidence="12">
    <location>
        <begin position="1389"/>
        <end position="1399"/>
    </location>
</feature>
<dbReference type="Gene3D" id="3.30.160.360">
    <property type="match status" value="1"/>
</dbReference>
<evidence type="ECO:0000256" key="9">
    <source>
        <dbReference type="ARBA" id="ARBA00023163"/>
    </source>
</evidence>
<feature type="compositionally biased region" description="Basic and acidic residues" evidence="12">
    <location>
        <begin position="1745"/>
        <end position="1756"/>
    </location>
</feature>
<keyword evidence="4" id="KW-0677">Repeat</keyword>
<keyword evidence="8" id="KW-0805">Transcription regulation</keyword>
<feature type="compositionally biased region" description="Polar residues" evidence="12">
    <location>
        <begin position="1562"/>
        <end position="1572"/>
    </location>
</feature>
<evidence type="ECO:0000259" key="13">
    <source>
        <dbReference type="PROSITE" id="PS50102"/>
    </source>
</evidence>
<dbReference type="PROSITE" id="PS50280">
    <property type="entry name" value="SET"/>
    <property type="match status" value="1"/>
</dbReference>
<proteinExistence type="predicted"/>
<evidence type="ECO:0000256" key="3">
    <source>
        <dbReference type="ARBA" id="ARBA00022723"/>
    </source>
</evidence>
<dbReference type="GO" id="GO:0032259">
    <property type="term" value="P:methylation"/>
    <property type="evidence" value="ECO:0007669"/>
    <property type="project" value="UniProtKB-KW"/>
</dbReference>
<dbReference type="PANTHER" id="PTHR45888:SF6">
    <property type="entry name" value="HL01030P-RELATED"/>
    <property type="match status" value="1"/>
</dbReference>
<dbReference type="Proteomes" id="UP000311919">
    <property type="component" value="Unassembled WGS sequence"/>
</dbReference>
<feature type="compositionally biased region" description="Basic and acidic residues" evidence="12">
    <location>
        <begin position="1597"/>
        <end position="1607"/>
    </location>
</feature>
<dbReference type="GO" id="GO:0045944">
    <property type="term" value="P:positive regulation of transcription by RNA polymerase II"/>
    <property type="evidence" value="ECO:0007669"/>
    <property type="project" value="TreeGrafter"/>
</dbReference>
<evidence type="ECO:0000256" key="2">
    <source>
        <dbReference type="ARBA" id="ARBA00022553"/>
    </source>
</evidence>
<dbReference type="InterPro" id="IPR000504">
    <property type="entry name" value="RRM_dom"/>
</dbReference>
<keyword evidence="16" id="KW-0489">Methyltransferase</keyword>
<evidence type="ECO:0000256" key="12">
    <source>
        <dbReference type="SAM" id="MobiDB-lite"/>
    </source>
</evidence>
<dbReference type="GO" id="GO:0003723">
    <property type="term" value="F:RNA binding"/>
    <property type="evidence" value="ECO:0007669"/>
    <property type="project" value="UniProtKB-UniRule"/>
</dbReference>
<comment type="subcellular location">
    <subcellularLocation>
        <location evidence="1">Nucleus</location>
    </subcellularLocation>
</comment>
<keyword evidence="2" id="KW-0597">Phosphoprotein</keyword>
<keyword evidence="5" id="KW-0863">Zinc-finger</keyword>
<dbReference type="PROSITE" id="PS51805">
    <property type="entry name" value="EPHD"/>
    <property type="match status" value="1"/>
</dbReference>
<accession>A0A4Z2D6Y7</accession>
<dbReference type="Pfam" id="PF00856">
    <property type="entry name" value="SET"/>
    <property type="match status" value="1"/>
</dbReference>
<evidence type="ECO:0000256" key="5">
    <source>
        <dbReference type="ARBA" id="ARBA00022771"/>
    </source>
</evidence>
<evidence type="ECO:0000313" key="16">
    <source>
        <dbReference type="EMBL" id="TNN12244.1"/>
    </source>
</evidence>
<dbReference type="SUPFAM" id="SSF82199">
    <property type="entry name" value="SET domain"/>
    <property type="match status" value="1"/>
</dbReference>
<dbReference type="GO" id="GO:0042800">
    <property type="term" value="F:histone H3K4 methyltransferase activity"/>
    <property type="evidence" value="ECO:0007669"/>
    <property type="project" value="TreeGrafter"/>
</dbReference>
<feature type="compositionally biased region" description="Basic and acidic residues" evidence="12">
    <location>
        <begin position="1518"/>
        <end position="1527"/>
    </location>
</feature>
<dbReference type="Gene3D" id="3.30.70.330">
    <property type="match status" value="1"/>
</dbReference>